<dbReference type="InParanoid" id="A0A6P6YMR8"/>
<keyword evidence="4 9" id="KW-0812">Transmembrane</keyword>
<organism evidence="10 11">
    <name type="scientific">Dermatophagoides pteronyssinus</name>
    <name type="common">European house dust mite</name>
    <dbReference type="NCBI Taxonomy" id="6956"/>
    <lineage>
        <taxon>Eukaryota</taxon>
        <taxon>Metazoa</taxon>
        <taxon>Ecdysozoa</taxon>
        <taxon>Arthropoda</taxon>
        <taxon>Chelicerata</taxon>
        <taxon>Arachnida</taxon>
        <taxon>Acari</taxon>
        <taxon>Acariformes</taxon>
        <taxon>Sarcoptiformes</taxon>
        <taxon>Astigmata</taxon>
        <taxon>Psoroptidia</taxon>
        <taxon>Analgoidea</taxon>
        <taxon>Pyroglyphidae</taxon>
        <taxon>Dermatophagoidinae</taxon>
        <taxon>Dermatophagoides</taxon>
    </lineage>
</organism>
<keyword evidence="10" id="KW-1185">Reference proteome</keyword>
<dbReference type="InterPro" id="IPR007305">
    <property type="entry name" value="Vesicle_transpt_Got1/SFT2"/>
</dbReference>
<keyword evidence="5 9" id="KW-0653">Protein transport</keyword>
<feature type="transmembrane region" description="Helical" evidence="9">
    <location>
        <begin position="55"/>
        <end position="73"/>
    </location>
</feature>
<dbReference type="Pfam" id="PF04178">
    <property type="entry name" value="Got1"/>
    <property type="match status" value="1"/>
</dbReference>
<evidence type="ECO:0000256" key="6">
    <source>
        <dbReference type="ARBA" id="ARBA00022989"/>
    </source>
</evidence>
<dbReference type="GO" id="GO:0012505">
    <property type="term" value="C:endomembrane system"/>
    <property type="evidence" value="ECO:0007669"/>
    <property type="project" value="UniProtKB-ARBA"/>
</dbReference>
<dbReference type="GO" id="GO:0016192">
    <property type="term" value="P:vesicle-mediated transport"/>
    <property type="evidence" value="ECO:0007669"/>
    <property type="project" value="InterPro"/>
</dbReference>
<dbReference type="AlphaFoldDB" id="A0A6P6YMR8"/>
<evidence type="ECO:0000256" key="5">
    <source>
        <dbReference type="ARBA" id="ARBA00022927"/>
    </source>
</evidence>
<sequence length="153" mass="17488">MDSTTLNNIEIPHKSLFPEISFYTRIKLFLGCLILSLLLTILSWTMILLSLKTFATFYTFSTILCLFSIMFLVGPMEQLKSILTITRLISSSILLLSIFLTLLSALKWKQGILAITFSIIQFLSFICYALSYIPYAQTIFKHFFQTTCTTCCC</sequence>
<comment type="similarity">
    <text evidence="8 9">Belongs to the SFT2 family.</text>
</comment>
<evidence type="ECO:0000256" key="2">
    <source>
        <dbReference type="ARBA" id="ARBA00004141"/>
    </source>
</evidence>
<comment type="function">
    <text evidence="1 9">May be involved in fusion of retrograde transport vesicles derived from an endocytic compartment with the Golgi complex.</text>
</comment>
<dbReference type="GO" id="GO:0016020">
    <property type="term" value="C:membrane"/>
    <property type="evidence" value="ECO:0007669"/>
    <property type="project" value="UniProtKB-SubCell"/>
</dbReference>
<protein>
    <recommendedName>
        <fullName evidence="9">Vesicle transport protein</fullName>
    </recommendedName>
</protein>
<dbReference type="OrthoDB" id="73614at2759"/>
<gene>
    <name evidence="11" type="primary">LOC113799858</name>
</gene>
<dbReference type="Proteomes" id="UP000515146">
    <property type="component" value="Unplaced"/>
</dbReference>
<dbReference type="InterPro" id="IPR011691">
    <property type="entry name" value="Vesicle_transpt_SFT2"/>
</dbReference>
<proteinExistence type="inferred from homology"/>
<feature type="transmembrane region" description="Helical" evidence="9">
    <location>
        <begin position="85"/>
        <end position="106"/>
    </location>
</feature>
<dbReference type="KEGG" id="dpte:113799858"/>
<evidence type="ECO:0000313" key="10">
    <source>
        <dbReference type="Proteomes" id="UP000515146"/>
    </source>
</evidence>
<dbReference type="PANTHER" id="PTHR23137">
    <property type="entry name" value="VESICLE TRANSPORT PROTEIN-RELATED"/>
    <property type="match status" value="1"/>
</dbReference>
<feature type="transmembrane region" description="Helical" evidence="9">
    <location>
        <begin position="112"/>
        <end position="133"/>
    </location>
</feature>
<comment type="subcellular location">
    <subcellularLocation>
        <location evidence="2 9">Membrane</location>
        <topology evidence="2 9">Multi-pass membrane protein</topology>
    </subcellularLocation>
</comment>
<reference evidence="11" key="1">
    <citation type="submission" date="2025-08" db="UniProtKB">
        <authorList>
            <consortium name="RefSeq"/>
        </authorList>
    </citation>
    <scope>IDENTIFICATION</scope>
    <source>
        <strain evidence="11">Airmid</strain>
    </source>
</reference>
<name>A0A6P6YMR8_DERPT</name>
<dbReference type="OMA" id="SICQFAT"/>
<keyword evidence="7 9" id="KW-0472">Membrane</keyword>
<keyword evidence="3 9" id="KW-0813">Transport</keyword>
<evidence type="ECO:0000256" key="9">
    <source>
        <dbReference type="RuleBase" id="RU363111"/>
    </source>
</evidence>
<evidence type="ECO:0000256" key="4">
    <source>
        <dbReference type="ARBA" id="ARBA00022692"/>
    </source>
</evidence>
<dbReference type="GO" id="GO:0015031">
    <property type="term" value="P:protein transport"/>
    <property type="evidence" value="ECO:0007669"/>
    <property type="project" value="UniProtKB-KW"/>
</dbReference>
<dbReference type="PANTHER" id="PTHR23137:SF6">
    <property type="entry name" value="VESICLE TRANSPORT PROTEIN"/>
    <property type="match status" value="1"/>
</dbReference>
<accession>A0A6P6YMR8</accession>
<dbReference type="RefSeq" id="XP_027206354.1">
    <property type="nucleotide sequence ID" value="XM_027350553.1"/>
</dbReference>
<evidence type="ECO:0000313" key="11">
    <source>
        <dbReference type="RefSeq" id="XP_027206354.1"/>
    </source>
</evidence>
<evidence type="ECO:0000256" key="1">
    <source>
        <dbReference type="ARBA" id="ARBA00003566"/>
    </source>
</evidence>
<evidence type="ECO:0000256" key="7">
    <source>
        <dbReference type="ARBA" id="ARBA00023136"/>
    </source>
</evidence>
<feature type="transmembrane region" description="Helical" evidence="9">
    <location>
        <begin position="28"/>
        <end position="49"/>
    </location>
</feature>
<dbReference type="GO" id="GO:0005737">
    <property type="term" value="C:cytoplasm"/>
    <property type="evidence" value="ECO:0007669"/>
    <property type="project" value="UniProtKB-ARBA"/>
</dbReference>
<evidence type="ECO:0000256" key="8">
    <source>
        <dbReference type="ARBA" id="ARBA00025800"/>
    </source>
</evidence>
<evidence type="ECO:0000256" key="3">
    <source>
        <dbReference type="ARBA" id="ARBA00022448"/>
    </source>
</evidence>
<keyword evidence="6 9" id="KW-1133">Transmembrane helix</keyword>